<organism evidence="1 2">
    <name type="scientific">Levilactobacillus suantsaii</name>
    <dbReference type="NCBI Taxonomy" id="2292255"/>
    <lineage>
        <taxon>Bacteria</taxon>
        <taxon>Bacillati</taxon>
        <taxon>Bacillota</taxon>
        <taxon>Bacilli</taxon>
        <taxon>Lactobacillales</taxon>
        <taxon>Lactobacillaceae</taxon>
        <taxon>Levilactobacillus</taxon>
    </lineage>
</organism>
<name>A0A4V1LFL3_9LACO</name>
<dbReference type="AlphaFoldDB" id="A0A4V1LFL3"/>
<gene>
    <name evidence="1" type="ORF">DXH47_01055</name>
</gene>
<dbReference type="EMBL" id="QXIL01000002">
    <property type="protein sequence ID" value="RXI79754.1"/>
    <property type="molecule type" value="Genomic_DNA"/>
</dbReference>
<protein>
    <recommendedName>
        <fullName evidence="3">Type II secretion system protein</fullName>
    </recommendedName>
</protein>
<dbReference type="Proteomes" id="UP000290602">
    <property type="component" value="Unassembled WGS sequence"/>
</dbReference>
<sequence>MYEVLLVLMMTTGLAVVVARPTTSAPKLVAERAFWPAYQRLWTATRQLAVRRRARYVVHIDSDHHQVEVLTTTTPARQVSRLPIPRSLTLADERAPIWDLKIYESGWAQGTTVEWYSQANHRWWYQAFQLRGAMIHVTSETTRRPPKAKAA</sequence>
<accession>A0A4V1LFL3</accession>
<reference evidence="1 2" key="1">
    <citation type="submission" date="2018-08" db="EMBL/GenBank/DDBJ databases">
        <title>Lactobacillus suantsai sp. nov., isolated from traditional fermented suan-tsai in Taiwan.</title>
        <authorList>
            <person name="Huang C.-H."/>
        </authorList>
    </citation>
    <scope>NUCLEOTIDE SEQUENCE [LARGE SCALE GENOMIC DNA]</scope>
    <source>
        <strain evidence="1 2">BCRC 12945</strain>
    </source>
</reference>
<dbReference type="OrthoDB" id="2289603at2"/>
<proteinExistence type="predicted"/>
<evidence type="ECO:0000313" key="1">
    <source>
        <dbReference type="EMBL" id="RXI79754.1"/>
    </source>
</evidence>
<evidence type="ECO:0008006" key="3">
    <source>
        <dbReference type="Google" id="ProtNLM"/>
    </source>
</evidence>
<evidence type="ECO:0000313" key="2">
    <source>
        <dbReference type="Proteomes" id="UP000290602"/>
    </source>
</evidence>
<comment type="caution">
    <text evidence="1">The sequence shown here is derived from an EMBL/GenBank/DDBJ whole genome shotgun (WGS) entry which is preliminary data.</text>
</comment>
<dbReference type="RefSeq" id="WP_129031242.1">
    <property type="nucleotide sequence ID" value="NZ_CP059603.1"/>
</dbReference>
<keyword evidence="2" id="KW-1185">Reference proteome</keyword>